<dbReference type="PIRSF" id="PIRSF002741">
    <property type="entry name" value="MppA"/>
    <property type="match status" value="1"/>
</dbReference>
<evidence type="ECO:0000313" key="8">
    <source>
        <dbReference type="EMBL" id="SKA24507.1"/>
    </source>
</evidence>
<dbReference type="Gene3D" id="3.10.105.10">
    <property type="entry name" value="Dipeptide-binding Protein, Domain 3"/>
    <property type="match status" value="1"/>
</dbReference>
<dbReference type="RefSeq" id="WP_165690867.1">
    <property type="nucleotide sequence ID" value="NZ_FUXL01000009.1"/>
</dbReference>
<keyword evidence="9" id="KW-1185">Reference proteome</keyword>
<feature type="signal peptide" evidence="6">
    <location>
        <begin position="1"/>
        <end position="29"/>
    </location>
</feature>
<dbReference type="PANTHER" id="PTHR30290">
    <property type="entry name" value="PERIPLASMIC BINDING COMPONENT OF ABC TRANSPORTER"/>
    <property type="match status" value="1"/>
</dbReference>
<evidence type="ECO:0000313" key="9">
    <source>
        <dbReference type="Proteomes" id="UP000190135"/>
    </source>
</evidence>
<dbReference type="InterPro" id="IPR039424">
    <property type="entry name" value="SBP_5"/>
</dbReference>
<dbReference type="PROSITE" id="PS01040">
    <property type="entry name" value="SBP_BACTERIAL_5"/>
    <property type="match status" value="1"/>
</dbReference>
<feature type="region of interest" description="Disordered" evidence="5">
    <location>
        <begin position="324"/>
        <end position="346"/>
    </location>
</feature>
<evidence type="ECO:0000256" key="3">
    <source>
        <dbReference type="ARBA" id="ARBA00022448"/>
    </source>
</evidence>
<dbReference type="Gene3D" id="3.40.190.10">
    <property type="entry name" value="Periplasmic binding protein-like II"/>
    <property type="match status" value="1"/>
</dbReference>
<name>A0A1T4S8L4_9HYPH</name>
<keyword evidence="3" id="KW-0813">Transport</keyword>
<dbReference type="STRING" id="1365950.SAMN05428963_109100"/>
<dbReference type="CDD" id="cd08498">
    <property type="entry name" value="PBP2_NikA_DppA_OppA_like_2"/>
    <property type="match status" value="1"/>
</dbReference>
<dbReference type="GO" id="GO:0043190">
    <property type="term" value="C:ATP-binding cassette (ABC) transporter complex"/>
    <property type="evidence" value="ECO:0007669"/>
    <property type="project" value="InterPro"/>
</dbReference>
<keyword evidence="4 6" id="KW-0732">Signal</keyword>
<dbReference type="GO" id="GO:0030288">
    <property type="term" value="C:outer membrane-bounded periplasmic space"/>
    <property type="evidence" value="ECO:0007669"/>
    <property type="project" value="UniProtKB-ARBA"/>
</dbReference>
<evidence type="ECO:0000256" key="2">
    <source>
        <dbReference type="ARBA" id="ARBA00005695"/>
    </source>
</evidence>
<proteinExistence type="inferred from homology"/>
<dbReference type="InterPro" id="IPR000914">
    <property type="entry name" value="SBP_5_dom"/>
</dbReference>
<dbReference type="Proteomes" id="UP000190135">
    <property type="component" value="Unassembled WGS sequence"/>
</dbReference>
<dbReference type="InterPro" id="IPR023765">
    <property type="entry name" value="SBP_5_CS"/>
</dbReference>
<protein>
    <submittedName>
        <fullName evidence="8">Peptide/nickel transport system substrate-binding protein</fullName>
    </submittedName>
</protein>
<dbReference type="GO" id="GO:1904680">
    <property type="term" value="F:peptide transmembrane transporter activity"/>
    <property type="evidence" value="ECO:0007669"/>
    <property type="project" value="TreeGrafter"/>
</dbReference>
<gene>
    <name evidence="8" type="ORF">SAMN05428963_109100</name>
</gene>
<dbReference type="AlphaFoldDB" id="A0A1T4S8L4"/>
<dbReference type="Pfam" id="PF00496">
    <property type="entry name" value="SBP_bac_5"/>
    <property type="match status" value="1"/>
</dbReference>
<accession>A0A1T4S8L4</accession>
<evidence type="ECO:0000256" key="6">
    <source>
        <dbReference type="SAM" id="SignalP"/>
    </source>
</evidence>
<dbReference type="PANTHER" id="PTHR30290:SF9">
    <property type="entry name" value="OLIGOPEPTIDE-BINDING PROTEIN APPA"/>
    <property type="match status" value="1"/>
</dbReference>
<dbReference type="Gene3D" id="3.90.76.10">
    <property type="entry name" value="Dipeptide-binding Protein, Domain 1"/>
    <property type="match status" value="1"/>
</dbReference>
<reference evidence="8 9" key="1">
    <citation type="submission" date="2017-02" db="EMBL/GenBank/DDBJ databases">
        <authorList>
            <person name="Peterson S.W."/>
        </authorList>
    </citation>
    <scope>NUCLEOTIDE SEQUENCE [LARGE SCALE GENOMIC DNA]</scope>
    <source>
        <strain evidence="8 9">USBA 369</strain>
    </source>
</reference>
<dbReference type="SUPFAM" id="SSF53850">
    <property type="entry name" value="Periplasmic binding protein-like II"/>
    <property type="match status" value="1"/>
</dbReference>
<comment type="similarity">
    <text evidence="2">Belongs to the bacterial solute-binding protein 5 family.</text>
</comment>
<evidence type="ECO:0000256" key="5">
    <source>
        <dbReference type="SAM" id="MobiDB-lite"/>
    </source>
</evidence>
<dbReference type="EMBL" id="FUXL01000009">
    <property type="protein sequence ID" value="SKA24507.1"/>
    <property type="molecule type" value="Genomic_DNA"/>
</dbReference>
<evidence type="ECO:0000259" key="7">
    <source>
        <dbReference type="Pfam" id="PF00496"/>
    </source>
</evidence>
<sequence length="529" mass="56938">MTIRLQAALALGCLLAAAGLTQSVTPALAEDLTVAIKAPITGADPHLLYSPNRNMQLHVYEALVAQDNNLRPVPDLATSWKVINPTTWEFQLRDDVKFQDGTPLTPEDVIFSIHRAQTIEGVRTFHAYVADVASVEASGDHAVRITTKVPSPELPANLATIAIVAKHAVEGASSDDFNGGPAAIGTGPYRWVRWTPGQDVTLERSDTYRGDPAPWDHVKFRFITDDSARTAALLSGDVDVADAIPASLFQRVNNSGRAKIVSGTSVFLHYMTIDRRDNPPFVTDIDGKPVTKNPFNDLKVRQAVTHAINRDGLAERIMGGGAEPAGQFTPDGFDGHNPDLLPASYDPDQSRKLLEEAGYPDGFGLTIHCLNDRFTGDVQTCQAIAQMLTAVGIHTKVETMPSSVFWSKATGENPQFSSYLAIFGSAAGLSSNALDVLAAKWDPVAGTGRNNAGGYDNPELNALIKKATSTVDDDQRQELLQQAAKTAIDDVAIVPIFFLKGAWGVRDGLTLKPRGDMYTMATNIEPAAE</sequence>
<dbReference type="GO" id="GO:0015833">
    <property type="term" value="P:peptide transport"/>
    <property type="evidence" value="ECO:0007669"/>
    <property type="project" value="TreeGrafter"/>
</dbReference>
<feature type="domain" description="Solute-binding protein family 5" evidence="7">
    <location>
        <begin position="72"/>
        <end position="417"/>
    </location>
</feature>
<organism evidence="8 9">
    <name type="scientific">Consotaella salsifontis</name>
    <dbReference type="NCBI Taxonomy" id="1365950"/>
    <lineage>
        <taxon>Bacteria</taxon>
        <taxon>Pseudomonadati</taxon>
        <taxon>Pseudomonadota</taxon>
        <taxon>Alphaproteobacteria</taxon>
        <taxon>Hyphomicrobiales</taxon>
        <taxon>Aurantimonadaceae</taxon>
        <taxon>Consotaella</taxon>
    </lineage>
</organism>
<evidence type="ECO:0000256" key="4">
    <source>
        <dbReference type="ARBA" id="ARBA00022729"/>
    </source>
</evidence>
<dbReference type="InterPro" id="IPR030678">
    <property type="entry name" value="Peptide/Ni-bd"/>
</dbReference>
<evidence type="ECO:0000256" key="1">
    <source>
        <dbReference type="ARBA" id="ARBA00004418"/>
    </source>
</evidence>
<comment type="subcellular location">
    <subcellularLocation>
        <location evidence="1">Periplasm</location>
    </subcellularLocation>
</comment>
<feature type="chain" id="PRO_5010529092" evidence="6">
    <location>
        <begin position="30"/>
        <end position="529"/>
    </location>
</feature>